<name>A0A7N0T6A0_KALFE</name>
<dbReference type="SMART" id="SM01117">
    <property type="entry name" value="Cyt-b5"/>
    <property type="match status" value="1"/>
</dbReference>
<reference evidence="10" key="1">
    <citation type="submission" date="2021-01" db="UniProtKB">
        <authorList>
            <consortium name="EnsemblPlants"/>
        </authorList>
    </citation>
    <scope>IDENTIFICATION</scope>
</reference>
<dbReference type="Gramene" id="Kaladp0024s0151.1.v1.1">
    <property type="protein sequence ID" value="Kaladp0024s0151.1.v1.1"/>
    <property type="gene ID" value="Kaladp0024s0151.v1.1"/>
</dbReference>
<dbReference type="Gene3D" id="3.10.120.10">
    <property type="entry name" value="Cytochrome b5-like heme/steroid binding domain"/>
    <property type="match status" value="1"/>
</dbReference>
<protein>
    <recommendedName>
        <fullName evidence="9">Cytochrome b5 heme-binding domain-containing protein</fullName>
    </recommendedName>
</protein>
<dbReference type="PANTHER" id="PTHR19359">
    <property type="entry name" value="CYTOCHROME B5"/>
    <property type="match status" value="1"/>
</dbReference>
<evidence type="ECO:0000256" key="4">
    <source>
        <dbReference type="ARBA" id="ARBA00022723"/>
    </source>
</evidence>
<comment type="similarity">
    <text evidence="7 8">Belongs to the cytochrome b5 family.</text>
</comment>
<dbReference type="OMA" id="NIPEMEV"/>
<accession>A0A7N0T6A0</accession>
<keyword evidence="3 8" id="KW-0812">Transmembrane</keyword>
<evidence type="ECO:0000256" key="3">
    <source>
        <dbReference type="ARBA" id="ARBA00022692"/>
    </source>
</evidence>
<dbReference type="PRINTS" id="PR00363">
    <property type="entry name" value="CYTOCHROMEB5"/>
</dbReference>
<evidence type="ECO:0000259" key="9">
    <source>
        <dbReference type="PROSITE" id="PS50255"/>
    </source>
</evidence>
<keyword evidence="5 8" id="KW-0408">Iron</keyword>
<keyword evidence="6 8" id="KW-0472">Membrane</keyword>
<evidence type="ECO:0000256" key="5">
    <source>
        <dbReference type="ARBA" id="ARBA00023004"/>
    </source>
</evidence>
<feature type="transmembrane region" description="Helical" evidence="8">
    <location>
        <begin position="107"/>
        <end position="126"/>
    </location>
</feature>
<dbReference type="InterPro" id="IPR001199">
    <property type="entry name" value="Cyt_B5-like_heme/steroid-bd"/>
</dbReference>
<dbReference type="Proteomes" id="UP000594263">
    <property type="component" value="Unplaced"/>
</dbReference>
<dbReference type="GO" id="GO:0046872">
    <property type="term" value="F:metal ion binding"/>
    <property type="evidence" value="ECO:0007669"/>
    <property type="project" value="UniProtKB-UniRule"/>
</dbReference>
<evidence type="ECO:0000256" key="7">
    <source>
        <dbReference type="ARBA" id="ARBA00038168"/>
    </source>
</evidence>
<dbReference type="GO" id="GO:0010319">
    <property type="term" value="C:stromule"/>
    <property type="evidence" value="ECO:0007669"/>
    <property type="project" value="EnsemblPlants"/>
</dbReference>
<dbReference type="SUPFAM" id="SSF55856">
    <property type="entry name" value="Cytochrome b5-like heme/steroid binding domain"/>
    <property type="match status" value="1"/>
</dbReference>
<keyword evidence="4 8" id="KW-0479">Metal-binding</keyword>
<keyword evidence="8" id="KW-1133">Transmembrane helix</keyword>
<dbReference type="PROSITE" id="PS50255">
    <property type="entry name" value="CYTOCHROME_B5_2"/>
    <property type="match status" value="1"/>
</dbReference>
<organism evidence="10 11">
    <name type="scientific">Kalanchoe fedtschenkoi</name>
    <name type="common">Lavender scallops</name>
    <name type="synonym">South American air plant</name>
    <dbReference type="NCBI Taxonomy" id="63787"/>
    <lineage>
        <taxon>Eukaryota</taxon>
        <taxon>Viridiplantae</taxon>
        <taxon>Streptophyta</taxon>
        <taxon>Embryophyta</taxon>
        <taxon>Tracheophyta</taxon>
        <taxon>Spermatophyta</taxon>
        <taxon>Magnoliopsida</taxon>
        <taxon>eudicotyledons</taxon>
        <taxon>Gunneridae</taxon>
        <taxon>Pentapetalae</taxon>
        <taxon>Saxifragales</taxon>
        <taxon>Crassulaceae</taxon>
        <taxon>Kalanchoe</taxon>
    </lineage>
</organism>
<evidence type="ECO:0000313" key="10">
    <source>
        <dbReference type="EnsemblPlants" id="Kaladp0024s0151.1.v1.1"/>
    </source>
</evidence>
<evidence type="ECO:0000256" key="8">
    <source>
        <dbReference type="RuleBase" id="RU362121"/>
    </source>
</evidence>
<dbReference type="PANTHER" id="PTHR19359:SF25">
    <property type="entry name" value="CYTOCHROME B5 HEME-BINDING DOMAIN-CONTAINING PROTEIN"/>
    <property type="match status" value="1"/>
</dbReference>
<keyword evidence="11" id="KW-1185">Reference proteome</keyword>
<feature type="domain" description="Cytochrome b5 heme-binding" evidence="9">
    <location>
        <begin position="5"/>
        <end position="81"/>
    </location>
</feature>
<dbReference type="Pfam" id="PF00173">
    <property type="entry name" value="Cyt-b5"/>
    <property type="match status" value="1"/>
</dbReference>
<evidence type="ECO:0000256" key="1">
    <source>
        <dbReference type="ARBA" id="ARBA00004370"/>
    </source>
</evidence>
<dbReference type="InterPro" id="IPR050668">
    <property type="entry name" value="Cytochrome_b5"/>
</dbReference>
<keyword evidence="2 8" id="KW-0349">Heme</keyword>
<proteinExistence type="inferred from homology"/>
<dbReference type="PROSITE" id="PS00191">
    <property type="entry name" value="CYTOCHROME_B5_1"/>
    <property type="match status" value="1"/>
</dbReference>
<dbReference type="InterPro" id="IPR036400">
    <property type="entry name" value="Cyt_B5-like_heme/steroid_sf"/>
</dbReference>
<evidence type="ECO:0000256" key="2">
    <source>
        <dbReference type="ARBA" id="ARBA00022617"/>
    </source>
</evidence>
<dbReference type="InterPro" id="IPR018506">
    <property type="entry name" value="Cyt_B5_heme-BS"/>
</dbReference>
<evidence type="ECO:0000256" key="6">
    <source>
        <dbReference type="ARBA" id="ARBA00023136"/>
    </source>
</evidence>
<dbReference type="FunFam" id="3.10.120.10:FF:000002">
    <property type="entry name" value="Cytochrome b5 type B"/>
    <property type="match status" value="1"/>
</dbReference>
<sequence length="129" mass="14422">MPTLTNFFTLKEAAAHNTKEDCWCVIDGKVYDVTSYLDDHPGGDDVILEVTGKDATDEFEDAGHSNEAREMLKDYFIGELDESSIPELEIFSKNEPSKTFADLAKQYWTVPVAIAAISIIAGVIYLRRK</sequence>
<dbReference type="EnsemblPlants" id="Kaladp0024s0151.1.v1.1">
    <property type="protein sequence ID" value="Kaladp0024s0151.1.v1.1"/>
    <property type="gene ID" value="Kaladp0024s0151.v1.1"/>
</dbReference>
<comment type="subcellular location">
    <subcellularLocation>
        <location evidence="1">Membrane</location>
    </subcellularLocation>
</comment>
<dbReference type="GO" id="GO:0020037">
    <property type="term" value="F:heme binding"/>
    <property type="evidence" value="ECO:0007669"/>
    <property type="project" value="UniProtKB-UniRule"/>
</dbReference>
<dbReference type="GO" id="GO:0009707">
    <property type="term" value="C:chloroplast outer membrane"/>
    <property type="evidence" value="ECO:0007669"/>
    <property type="project" value="EnsemblPlants"/>
</dbReference>
<evidence type="ECO:0000313" key="11">
    <source>
        <dbReference type="Proteomes" id="UP000594263"/>
    </source>
</evidence>
<dbReference type="AlphaFoldDB" id="A0A7N0T6A0"/>